<keyword evidence="1" id="KW-0812">Transmembrane</keyword>
<feature type="transmembrane region" description="Helical" evidence="1">
    <location>
        <begin position="78"/>
        <end position="100"/>
    </location>
</feature>
<dbReference type="InParanoid" id="B4JRZ2"/>
<evidence type="ECO:0000259" key="2">
    <source>
        <dbReference type="Pfam" id="PF16028"/>
    </source>
</evidence>
<feature type="domain" description="Solute carrier family 3 member 2 N-terminal" evidence="2">
    <location>
        <begin position="47"/>
        <end position="102"/>
    </location>
</feature>
<accession>B4JRZ2</accession>
<sequence length="135" mass="15353">MSCDESTALLSTRKQIQTQQQQLQQGHHQEAHIIVVPLGKDPKDYEPIFTTADYSYGLSLEELLPFGRDPWWQKVRRLCFGCLWLTFTLTLLASLYLAYFHDDAIICRQNKLMIATTVPPPLALVSNVTLLMAAT</sequence>
<feature type="transmembrane region" description="Helical" evidence="1">
    <location>
        <begin position="112"/>
        <end position="134"/>
    </location>
</feature>
<dbReference type="Proteomes" id="UP000001070">
    <property type="component" value="Unassembled WGS sequence"/>
</dbReference>
<reference evidence="3 4" key="1">
    <citation type="journal article" date="2007" name="Nature">
        <title>Evolution of genes and genomes on the Drosophila phylogeny.</title>
        <authorList>
            <consortium name="Drosophila 12 Genomes Consortium"/>
            <person name="Clark A.G."/>
            <person name="Eisen M.B."/>
            <person name="Smith D.R."/>
            <person name="Bergman C.M."/>
            <person name="Oliver B."/>
            <person name="Markow T.A."/>
            <person name="Kaufman T.C."/>
            <person name="Kellis M."/>
            <person name="Gelbart W."/>
            <person name="Iyer V.N."/>
            <person name="Pollard D.A."/>
            <person name="Sackton T.B."/>
            <person name="Larracuente A.M."/>
            <person name="Singh N.D."/>
            <person name="Abad J.P."/>
            <person name="Abt D.N."/>
            <person name="Adryan B."/>
            <person name="Aguade M."/>
            <person name="Akashi H."/>
            <person name="Anderson W.W."/>
            <person name="Aquadro C.F."/>
            <person name="Ardell D.H."/>
            <person name="Arguello R."/>
            <person name="Artieri C.G."/>
            <person name="Barbash D.A."/>
            <person name="Barker D."/>
            <person name="Barsanti P."/>
            <person name="Batterham P."/>
            <person name="Batzoglou S."/>
            <person name="Begun D."/>
            <person name="Bhutkar A."/>
            <person name="Blanco E."/>
            <person name="Bosak S.A."/>
            <person name="Bradley R.K."/>
            <person name="Brand A.D."/>
            <person name="Brent M.R."/>
            <person name="Brooks A.N."/>
            <person name="Brown R.H."/>
            <person name="Butlin R.K."/>
            <person name="Caggese C."/>
            <person name="Calvi B.R."/>
            <person name="Bernardo de Carvalho A."/>
            <person name="Caspi A."/>
            <person name="Castrezana S."/>
            <person name="Celniker S.E."/>
            <person name="Chang J.L."/>
            <person name="Chapple C."/>
            <person name="Chatterji S."/>
            <person name="Chinwalla A."/>
            <person name="Civetta A."/>
            <person name="Clifton S.W."/>
            <person name="Comeron J.M."/>
            <person name="Costello J.C."/>
            <person name="Coyne J.A."/>
            <person name="Daub J."/>
            <person name="David R.G."/>
            <person name="Delcher A.L."/>
            <person name="Delehaunty K."/>
            <person name="Do C.B."/>
            <person name="Ebling H."/>
            <person name="Edwards K."/>
            <person name="Eickbush T."/>
            <person name="Evans J.D."/>
            <person name="Filipski A."/>
            <person name="Findeiss S."/>
            <person name="Freyhult E."/>
            <person name="Fulton L."/>
            <person name="Fulton R."/>
            <person name="Garcia A.C."/>
            <person name="Gardiner A."/>
            <person name="Garfield D.A."/>
            <person name="Garvin B.E."/>
            <person name="Gibson G."/>
            <person name="Gilbert D."/>
            <person name="Gnerre S."/>
            <person name="Godfrey J."/>
            <person name="Good R."/>
            <person name="Gotea V."/>
            <person name="Gravely B."/>
            <person name="Greenberg A.J."/>
            <person name="Griffiths-Jones S."/>
            <person name="Gross S."/>
            <person name="Guigo R."/>
            <person name="Gustafson E.A."/>
            <person name="Haerty W."/>
            <person name="Hahn M.W."/>
            <person name="Halligan D.L."/>
            <person name="Halpern A.L."/>
            <person name="Halter G.M."/>
            <person name="Han M.V."/>
            <person name="Heger A."/>
            <person name="Hillier L."/>
            <person name="Hinrichs A.S."/>
            <person name="Holmes I."/>
            <person name="Hoskins R.A."/>
            <person name="Hubisz M.J."/>
            <person name="Hultmark D."/>
            <person name="Huntley M.A."/>
            <person name="Jaffe D.B."/>
            <person name="Jagadeeshan S."/>
            <person name="Jeck W.R."/>
            <person name="Johnson J."/>
            <person name="Jones C.D."/>
            <person name="Jordan W.C."/>
            <person name="Karpen G.H."/>
            <person name="Kataoka E."/>
            <person name="Keightley P.D."/>
            <person name="Kheradpour P."/>
            <person name="Kirkness E.F."/>
            <person name="Koerich L.B."/>
            <person name="Kristiansen K."/>
            <person name="Kudrna D."/>
            <person name="Kulathinal R.J."/>
            <person name="Kumar S."/>
            <person name="Kwok R."/>
            <person name="Lander E."/>
            <person name="Langley C.H."/>
            <person name="Lapoint R."/>
            <person name="Lazzaro B.P."/>
            <person name="Lee S.J."/>
            <person name="Levesque L."/>
            <person name="Li R."/>
            <person name="Lin C.F."/>
            <person name="Lin M.F."/>
            <person name="Lindblad-Toh K."/>
            <person name="Llopart A."/>
            <person name="Long M."/>
            <person name="Low L."/>
            <person name="Lozovsky E."/>
            <person name="Lu J."/>
            <person name="Luo M."/>
            <person name="Machado C.A."/>
            <person name="Makalowski W."/>
            <person name="Marzo M."/>
            <person name="Matsuda M."/>
            <person name="Matzkin L."/>
            <person name="McAllister B."/>
            <person name="McBride C.S."/>
            <person name="McKernan B."/>
            <person name="McKernan K."/>
            <person name="Mendez-Lago M."/>
            <person name="Minx P."/>
            <person name="Mollenhauer M.U."/>
            <person name="Montooth K."/>
            <person name="Mount S.M."/>
            <person name="Mu X."/>
            <person name="Myers E."/>
            <person name="Negre B."/>
            <person name="Newfeld S."/>
            <person name="Nielsen R."/>
            <person name="Noor M.A."/>
            <person name="O'Grady P."/>
            <person name="Pachter L."/>
            <person name="Papaceit M."/>
            <person name="Parisi M.J."/>
            <person name="Parisi M."/>
            <person name="Parts L."/>
            <person name="Pedersen J.S."/>
            <person name="Pesole G."/>
            <person name="Phillippy A.M."/>
            <person name="Ponting C.P."/>
            <person name="Pop M."/>
            <person name="Porcelli D."/>
            <person name="Powell J.R."/>
            <person name="Prohaska S."/>
            <person name="Pruitt K."/>
            <person name="Puig M."/>
            <person name="Quesneville H."/>
            <person name="Ram K.R."/>
            <person name="Rand D."/>
            <person name="Rasmussen M.D."/>
            <person name="Reed L.K."/>
            <person name="Reenan R."/>
            <person name="Reily A."/>
            <person name="Remington K.A."/>
            <person name="Rieger T.T."/>
            <person name="Ritchie M.G."/>
            <person name="Robin C."/>
            <person name="Rogers Y.H."/>
            <person name="Rohde C."/>
            <person name="Rozas J."/>
            <person name="Rubenfield M.J."/>
            <person name="Ruiz A."/>
            <person name="Russo S."/>
            <person name="Salzberg S.L."/>
            <person name="Sanchez-Gracia A."/>
            <person name="Saranga D.J."/>
            <person name="Sato H."/>
            <person name="Schaeffer S.W."/>
            <person name="Schatz M.C."/>
            <person name="Schlenke T."/>
            <person name="Schwartz R."/>
            <person name="Segarra C."/>
            <person name="Singh R.S."/>
            <person name="Sirot L."/>
            <person name="Sirota M."/>
            <person name="Sisneros N.B."/>
            <person name="Smith C.D."/>
            <person name="Smith T.F."/>
            <person name="Spieth J."/>
            <person name="Stage D.E."/>
            <person name="Stark A."/>
            <person name="Stephan W."/>
            <person name="Strausberg R.L."/>
            <person name="Strempel S."/>
            <person name="Sturgill D."/>
            <person name="Sutton G."/>
            <person name="Sutton G.G."/>
            <person name="Tao W."/>
            <person name="Teichmann S."/>
            <person name="Tobari Y.N."/>
            <person name="Tomimura Y."/>
            <person name="Tsolas J.M."/>
            <person name="Valente V.L."/>
            <person name="Venter E."/>
            <person name="Venter J.C."/>
            <person name="Vicario S."/>
            <person name="Vieira F.G."/>
            <person name="Vilella A.J."/>
            <person name="Villasante A."/>
            <person name="Walenz B."/>
            <person name="Wang J."/>
            <person name="Wasserman M."/>
            <person name="Watts T."/>
            <person name="Wilson D."/>
            <person name="Wilson R.K."/>
            <person name="Wing R.A."/>
            <person name="Wolfner M.F."/>
            <person name="Wong A."/>
            <person name="Wong G.K."/>
            <person name="Wu C.I."/>
            <person name="Wu G."/>
            <person name="Yamamoto D."/>
            <person name="Yang H.P."/>
            <person name="Yang S.P."/>
            <person name="Yorke J.A."/>
            <person name="Yoshida K."/>
            <person name="Zdobnov E."/>
            <person name="Zhang P."/>
            <person name="Zhang Y."/>
            <person name="Zimin A.V."/>
            <person name="Baldwin J."/>
            <person name="Abdouelleil A."/>
            <person name="Abdulkadir J."/>
            <person name="Abebe A."/>
            <person name="Abera B."/>
            <person name="Abreu J."/>
            <person name="Acer S.C."/>
            <person name="Aftuck L."/>
            <person name="Alexander A."/>
            <person name="An P."/>
            <person name="Anderson E."/>
            <person name="Anderson S."/>
            <person name="Arachi H."/>
            <person name="Azer M."/>
            <person name="Bachantsang P."/>
            <person name="Barry A."/>
            <person name="Bayul T."/>
            <person name="Berlin A."/>
            <person name="Bessette D."/>
            <person name="Bloom T."/>
            <person name="Blye J."/>
            <person name="Boguslavskiy L."/>
            <person name="Bonnet C."/>
            <person name="Boukhgalter B."/>
            <person name="Bourzgui I."/>
            <person name="Brown A."/>
            <person name="Cahill P."/>
            <person name="Channer S."/>
            <person name="Cheshatsang Y."/>
            <person name="Chuda L."/>
            <person name="Citroen M."/>
            <person name="Collymore A."/>
            <person name="Cooke P."/>
            <person name="Costello M."/>
            <person name="D'Aco K."/>
            <person name="Daza R."/>
            <person name="De Haan G."/>
            <person name="DeGray S."/>
            <person name="DeMaso C."/>
            <person name="Dhargay N."/>
            <person name="Dooley K."/>
            <person name="Dooley E."/>
            <person name="Doricent M."/>
            <person name="Dorje P."/>
            <person name="Dorjee K."/>
            <person name="Dupes A."/>
            <person name="Elong R."/>
            <person name="Falk J."/>
            <person name="Farina A."/>
            <person name="Faro S."/>
            <person name="Ferguson D."/>
            <person name="Fisher S."/>
            <person name="Foley C.D."/>
            <person name="Franke A."/>
            <person name="Friedrich D."/>
            <person name="Gadbois L."/>
            <person name="Gearin G."/>
            <person name="Gearin C.R."/>
            <person name="Giannoukos G."/>
            <person name="Goode T."/>
            <person name="Graham J."/>
            <person name="Grandbois E."/>
            <person name="Grewal S."/>
            <person name="Gyaltsen K."/>
            <person name="Hafez N."/>
            <person name="Hagos B."/>
            <person name="Hall J."/>
            <person name="Henson C."/>
            <person name="Hollinger A."/>
            <person name="Honan T."/>
            <person name="Huard M.D."/>
            <person name="Hughes L."/>
            <person name="Hurhula B."/>
            <person name="Husby M.E."/>
            <person name="Kamat A."/>
            <person name="Kanga B."/>
            <person name="Kashin S."/>
            <person name="Khazanovich D."/>
            <person name="Kisner P."/>
            <person name="Lance K."/>
            <person name="Lara M."/>
            <person name="Lee W."/>
            <person name="Lennon N."/>
            <person name="Letendre F."/>
            <person name="LeVine R."/>
            <person name="Lipovsky A."/>
            <person name="Liu X."/>
            <person name="Liu J."/>
            <person name="Liu S."/>
            <person name="Lokyitsang T."/>
            <person name="Lokyitsang Y."/>
            <person name="Lubonja R."/>
            <person name="Lui A."/>
            <person name="MacDonald P."/>
            <person name="Magnisalis V."/>
            <person name="Maru K."/>
            <person name="Matthews C."/>
            <person name="McCusker W."/>
            <person name="McDonough S."/>
            <person name="Mehta T."/>
            <person name="Meldrim J."/>
            <person name="Meneus L."/>
            <person name="Mihai O."/>
            <person name="Mihalev A."/>
            <person name="Mihova T."/>
            <person name="Mittelman R."/>
            <person name="Mlenga V."/>
            <person name="Montmayeur A."/>
            <person name="Mulrain L."/>
            <person name="Navidi A."/>
            <person name="Naylor J."/>
            <person name="Negash T."/>
            <person name="Nguyen T."/>
            <person name="Nguyen N."/>
            <person name="Nicol R."/>
            <person name="Norbu C."/>
            <person name="Norbu N."/>
            <person name="Novod N."/>
            <person name="O'Neill B."/>
            <person name="Osman S."/>
            <person name="Markiewicz E."/>
            <person name="Oyono O.L."/>
            <person name="Patti C."/>
            <person name="Phunkhang P."/>
            <person name="Pierre F."/>
            <person name="Priest M."/>
            <person name="Raghuraman S."/>
            <person name="Rege F."/>
            <person name="Reyes R."/>
            <person name="Rise C."/>
            <person name="Rogov P."/>
            <person name="Ross K."/>
            <person name="Ryan E."/>
            <person name="Settipalli S."/>
            <person name="Shea T."/>
            <person name="Sherpa N."/>
            <person name="Shi L."/>
            <person name="Shih D."/>
            <person name="Sparrow T."/>
            <person name="Spaulding J."/>
            <person name="Stalker J."/>
            <person name="Stange-Thomann N."/>
            <person name="Stavropoulos S."/>
            <person name="Stone C."/>
            <person name="Strader C."/>
            <person name="Tesfaye S."/>
            <person name="Thomson T."/>
            <person name="Thoulutsang Y."/>
            <person name="Thoulutsang D."/>
            <person name="Topham K."/>
            <person name="Topping I."/>
            <person name="Tsamla T."/>
            <person name="Vassiliev H."/>
            <person name="Vo A."/>
            <person name="Wangchuk T."/>
            <person name="Wangdi T."/>
            <person name="Weiand M."/>
            <person name="Wilkinson J."/>
            <person name="Wilson A."/>
            <person name="Yadav S."/>
            <person name="Young G."/>
            <person name="Yu Q."/>
            <person name="Zembek L."/>
            <person name="Zhong D."/>
            <person name="Zimmer A."/>
            <person name="Zwirko Z."/>
            <person name="Jaffe D.B."/>
            <person name="Alvarez P."/>
            <person name="Brockman W."/>
            <person name="Butler J."/>
            <person name="Chin C."/>
            <person name="Gnerre S."/>
            <person name="Grabherr M."/>
            <person name="Kleber M."/>
            <person name="Mauceli E."/>
            <person name="MacCallum I."/>
        </authorList>
    </citation>
    <scope>NUCLEOTIDE SEQUENCE [LARGE SCALE GENOMIC DNA]</scope>
    <source>
        <strain evidence="4">Tucson 15287-2541.00</strain>
    </source>
</reference>
<dbReference type="OrthoDB" id="7869395at2759"/>
<dbReference type="PhylomeDB" id="B4JRZ2"/>
<dbReference type="KEGG" id="dgr:6567573"/>
<protein>
    <submittedName>
        <fullName evidence="3">GH21735</fullName>
    </submittedName>
</protein>
<dbReference type="Pfam" id="PF16028">
    <property type="entry name" value="SLC3A2_N"/>
    <property type="match status" value="1"/>
</dbReference>
<evidence type="ECO:0000256" key="1">
    <source>
        <dbReference type="SAM" id="Phobius"/>
    </source>
</evidence>
<keyword evidence="1" id="KW-1133">Transmembrane helix</keyword>
<dbReference type="EMBL" id="CH916373">
    <property type="protein sequence ID" value="EDV94532.1"/>
    <property type="molecule type" value="Genomic_DNA"/>
</dbReference>
<dbReference type="SMR" id="B4JRZ2"/>
<organism evidence="4">
    <name type="scientific">Drosophila grimshawi</name>
    <name type="common">Hawaiian fruit fly</name>
    <name type="synonym">Idiomyia grimshawi</name>
    <dbReference type="NCBI Taxonomy" id="7222"/>
    <lineage>
        <taxon>Eukaryota</taxon>
        <taxon>Metazoa</taxon>
        <taxon>Ecdysozoa</taxon>
        <taxon>Arthropoda</taxon>
        <taxon>Hexapoda</taxon>
        <taxon>Insecta</taxon>
        <taxon>Pterygota</taxon>
        <taxon>Neoptera</taxon>
        <taxon>Endopterygota</taxon>
        <taxon>Diptera</taxon>
        <taxon>Brachycera</taxon>
        <taxon>Muscomorpha</taxon>
        <taxon>Ephydroidea</taxon>
        <taxon>Drosophilidae</taxon>
        <taxon>Drosophila</taxon>
        <taxon>Hawaiian Drosophila</taxon>
    </lineage>
</organism>
<keyword evidence="4" id="KW-1185">Reference proteome</keyword>
<keyword evidence="1" id="KW-0472">Membrane</keyword>
<dbReference type="InterPro" id="IPR031984">
    <property type="entry name" value="SLC3A2_N"/>
</dbReference>
<proteinExistence type="predicted"/>
<evidence type="ECO:0000313" key="3">
    <source>
        <dbReference type="EMBL" id="EDV94532.1"/>
    </source>
</evidence>
<dbReference type="OMA" id="MSCNERT"/>
<dbReference type="HOGENOM" id="CLU_1908854_0_0_1"/>
<dbReference type="AlphaFoldDB" id="B4JRZ2"/>
<dbReference type="eggNOG" id="ENOG502TCK9">
    <property type="taxonomic scope" value="Eukaryota"/>
</dbReference>
<gene>
    <name evidence="3" type="primary">Dgri\GH21735</name>
    <name evidence="3" type="ORF">Dgri_GH21735</name>
</gene>
<name>B4JRZ2_DROGR</name>
<evidence type="ECO:0000313" key="4">
    <source>
        <dbReference type="Proteomes" id="UP000001070"/>
    </source>
</evidence>